<dbReference type="PANTHER" id="PTHR30146">
    <property type="entry name" value="LACI-RELATED TRANSCRIPTIONAL REPRESSOR"/>
    <property type="match status" value="1"/>
</dbReference>
<evidence type="ECO:0000256" key="3">
    <source>
        <dbReference type="ARBA" id="ARBA00023163"/>
    </source>
</evidence>
<dbReference type="EMBL" id="ATDT01000038">
    <property type="protein sequence ID" value="EPF12821.1"/>
    <property type="molecule type" value="Genomic_DNA"/>
</dbReference>
<comment type="caution">
    <text evidence="5">The sequence shown here is derived from an EMBL/GenBank/DDBJ whole genome shotgun (WGS) entry which is preliminary data.</text>
</comment>
<dbReference type="SMART" id="SM00354">
    <property type="entry name" value="HTH_LACI"/>
    <property type="match status" value="1"/>
</dbReference>
<dbReference type="STRING" id="566551.HMPREF0201_04424"/>
<dbReference type="PRINTS" id="PR00036">
    <property type="entry name" value="HTHLACI"/>
</dbReference>
<accession>S3IK97</accession>
<proteinExistence type="predicted"/>
<reference evidence="5 6" key="1">
    <citation type="submission" date="2013-04" db="EMBL/GenBank/DDBJ databases">
        <authorList>
            <person name="Weinstock G."/>
            <person name="Sodergren E."/>
            <person name="Lobos E.A."/>
            <person name="Fulton L."/>
            <person name="Fulton R."/>
            <person name="Courtney L."/>
            <person name="Fronick C."/>
            <person name="O'Laughlin M."/>
            <person name="Godfrey J."/>
            <person name="Wilson R.M."/>
            <person name="Miner T."/>
            <person name="Farmer C."/>
            <person name="Delehaunty K."/>
            <person name="Cordes M."/>
            <person name="Minx P."/>
            <person name="Tomlinson C."/>
            <person name="Chen J."/>
            <person name="Wollam A."/>
            <person name="Pepin K.H."/>
            <person name="Palsikar V.B."/>
            <person name="Zhang X."/>
            <person name="Suruliraj S."/>
            <person name="Perna N.T."/>
            <person name="Plunkett G."/>
            <person name="Warren W."/>
            <person name="Mitreva M."/>
            <person name="Mardis E.R."/>
            <person name="Wilson R.K."/>
        </authorList>
    </citation>
    <scope>NUCLEOTIDE SEQUENCE [LARGE SCALE GENOMIC DNA]</scope>
    <source>
        <strain evidence="5 6">DSM 4568</strain>
    </source>
</reference>
<gene>
    <name evidence="5" type="ORF">HMPREF0201_04424</name>
</gene>
<organism evidence="5 6">
    <name type="scientific">Cedecea davisae DSM 4568</name>
    <dbReference type="NCBI Taxonomy" id="566551"/>
    <lineage>
        <taxon>Bacteria</taxon>
        <taxon>Pseudomonadati</taxon>
        <taxon>Pseudomonadota</taxon>
        <taxon>Gammaproteobacteria</taxon>
        <taxon>Enterobacterales</taxon>
        <taxon>Enterobacteriaceae</taxon>
        <taxon>Cedecea</taxon>
    </lineage>
</organism>
<evidence type="ECO:0000256" key="1">
    <source>
        <dbReference type="ARBA" id="ARBA00023015"/>
    </source>
</evidence>
<keyword evidence="1" id="KW-0805">Transcription regulation</keyword>
<dbReference type="InterPro" id="IPR028082">
    <property type="entry name" value="Peripla_BP_I"/>
</dbReference>
<dbReference type="Proteomes" id="UP000014585">
    <property type="component" value="Unassembled WGS sequence"/>
</dbReference>
<evidence type="ECO:0000256" key="2">
    <source>
        <dbReference type="ARBA" id="ARBA00023125"/>
    </source>
</evidence>
<dbReference type="InterPro" id="IPR010982">
    <property type="entry name" value="Lambda_DNA-bd_dom_sf"/>
</dbReference>
<feature type="domain" description="HTH lacI-type" evidence="4">
    <location>
        <begin position="67"/>
        <end position="121"/>
    </location>
</feature>
<dbReference type="Gene3D" id="3.40.50.2300">
    <property type="match status" value="2"/>
</dbReference>
<dbReference type="GO" id="GO:0000976">
    <property type="term" value="F:transcription cis-regulatory region binding"/>
    <property type="evidence" value="ECO:0007669"/>
    <property type="project" value="TreeGrafter"/>
</dbReference>
<dbReference type="InterPro" id="IPR000843">
    <property type="entry name" value="HTH_LacI"/>
</dbReference>
<dbReference type="HOGENOM" id="CLU_037628_6_0_6"/>
<keyword evidence="3" id="KW-0804">Transcription</keyword>
<dbReference type="CDD" id="cd01392">
    <property type="entry name" value="HTH_LacI"/>
    <property type="match status" value="1"/>
</dbReference>
<dbReference type="Pfam" id="PF00356">
    <property type="entry name" value="LacI"/>
    <property type="match status" value="1"/>
</dbReference>
<dbReference type="CDD" id="cd06267">
    <property type="entry name" value="PBP1_LacI_sugar_binding-like"/>
    <property type="match status" value="1"/>
</dbReference>
<dbReference type="InterPro" id="IPR046335">
    <property type="entry name" value="LacI/GalR-like_sensor"/>
</dbReference>
<dbReference type="PANTHER" id="PTHR30146:SF150">
    <property type="entry name" value="ARABINOSE METABOLISM TRANSCRIPTIONAL REPRESSOR"/>
    <property type="match status" value="1"/>
</dbReference>
<dbReference type="PROSITE" id="PS50932">
    <property type="entry name" value="HTH_LACI_2"/>
    <property type="match status" value="1"/>
</dbReference>
<dbReference type="PROSITE" id="PS00356">
    <property type="entry name" value="HTH_LACI_1"/>
    <property type="match status" value="1"/>
</dbReference>
<evidence type="ECO:0000313" key="6">
    <source>
        <dbReference type="Proteomes" id="UP000014585"/>
    </source>
</evidence>
<dbReference type="Pfam" id="PF13377">
    <property type="entry name" value="Peripla_BP_3"/>
    <property type="match status" value="1"/>
</dbReference>
<sequence>MAPSGNDNFLITDVTLWSQLQSQEGFLPRAVNYTRTALFGIALCLPLALPLVLSAGRDENVIMKKPLTIKDIAELAQVSIATVSRVLNNNSWVADKTRSRVEKVIQEHNFSPNLLARGMISKKTQTLAIVVSDISNPYFVTLVAQIEHESLRLGYKVTLYDTQSANKSSHEAPVVPEEHIFNSITDSQIDGVIILGGNIDYNDISATYMQELKKLIATVPVVVVGRRLPGVEYACVERDQAGCVRLATRHLIAKGYRHIGFIGGSKNVYITREREAVFREELEQAGLPVNTSSIVLNNFYLQHGYEAIEKLISGNEKLPDAIVAINDHVAKGAIRALKDKNISVPENIAIVSCEYFPGSEYFIPRITTVDHQNALIGKEVMARLMAILNQDNVVSVSEKTPLMLAKGESC</sequence>
<evidence type="ECO:0000313" key="5">
    <source>
        <dbReference type="EMBL" id="EPF12821.1"/>
    </source>
</evidence>
<dbReference type="GO" id="GO:0003700">
    <property type="term" value="F:DNA-binding transcription factor activity"/>
    <property type="evidence" value="ECO:0007669"/>
    <property type="project" value="TreeGrafter"/>
</dbReference>
<dbReference type="SUPFAM" id="SSF47413">
    <property type="entry name" value="lambda repressor-like DNA-binding domains"/>
    <property type="match status" value="1"/>
</dbReference>
<dbReference type="SUPFAM" id="SSF53822">
    <property type="entry name" value="Periplasmic binding protein-like I"/>
    <property type="match status" value="1"/>
</dbReference>
<dbReference type="PATRIC" id="fig|566551.4.peg.4047"/>
<protein>
    <submittedName>
        <fullName evidence="5">Transcriptional regulator, LacI family</fullName>
    </submittedName>
</protein>
<evidence type="ECO:0000259" key="4">
    <source>
        <dbReference type="PROSITE" id="PS50932"/>
    </source>
</evidence>
<keyword evidence="2" id="KW-0238">DNA-binding</keyword>
<name>S3IK97_9ENTR</name>
<dbReference type="Gene3D" id="1.10.260.40">
    <property type="entry name" value="lambda repressor-like DNA-binding domains"/>
    <property type="match status" value="1"/>
</dbReference>
<dbReference type="AlphaFoldDB" id="S3IK97"/>